<dbReference type="OrthoDB" id="28208at2759"/>
<feature type="compositionally biased region" description="Basic and acidic residues" evidence="5">
    <location>
        <begin position="1"/>
        <end position="15"/>
    </location>
</feature>
<dbReference type="Proteomes" id="UP000541610">
    <property type="component" value="Unassembled WGS sequence"/>
</dbReference>
<feature type="transmembrane region" description="Helical" evidence="6">
    <location>
        <begin position="244"/>
        <end position="264"/>
    </location>
</feature>
<feature type="transmembrane region" description="Helical" evidence="6">
    <location>
        <begin position="688"/>
        <end position="711"/>
    </location>
</feature>
<feature type="transmembrane region" description="Helical" evidence="6">
    <location>
        <begin position="325"/>
        <end position="346"/>
    </location>
</feature>
<accession>A0A7J6PH32</accession>
<dbReference type="GO" id="GO:0015179">
    <property type="term" value="F:L-amino acid transmembrane transporter activity"/>
    <property type="evidence" value="ECO:0007669"/>
    <property type="project" value="TreeGrafter"/>
</dbReference>
<evidence type="ECO:0000313" key="8">
    <source>
        <dbReference type="EMBL" id="KAF4695419.1"/>
    </source>
</evidence>
<evidence type="ECO:0000256" key="5">
    <source>
        <dbReference type="SAM" id="MobiDB-lite"/>
    </source>
</evidence>
<evidence type="ECO:0000256" key="4">
    <source>
        <dbReference type="ARBA" id="ARBA00023136"/>
    </source>
</evidence>
<feature type="transmembrane region" description="Helical" evidence="6">
    <location>
        <begin position="139"/>
        <end position="161"/>
    </location>
</feature>
<dbReference type="SUPFAM" id="SSF52799">
    <property type="entry name" value="(Phosphotyrosine protein) phosphatases II"/>
    <property type="match status" value="1"/>
</dbReference>
<dbReference type="Pfam" id="PF00782">
    <property type="entry name" value="DSPc"/>
    <property type="match status" value="1"/>
</dbReference>
<dbReference type="CDD" id="cd14527">
    <property type="entry name" value="DSP_bac"/>
    <property type="match status" value="1"/>
</dbReference>
<feature type="transmembrane region" description="Helical" evidence="6">
    <location>
        <begin position="805"/>
        <end position="825"/>
    </location>
</feature>
<feature type="transmembrane region" description="Helical" evidence="6">
    <location>
        <begin position="772"/>
        <end position="793"/>
    </location>
</feature>
<dbReference type="InterPro" id="IPR029021">
    <property type="entry name" value="Prot-tyrosine_phosphatase-like"/>
</dbReference>
<dbReference type="PROSITE" id="PS50056">
    <property type="entry name" value="TYR_PHOSPHATASE_2"/>
    <property type="match status" value="1"/>
</dbReference>
<dbReference type="GO" id="GO:0016020">
    <property type="term" value="C:membrane"/>
    <property type="evidence" value="ECO:0007669"/>
    <property type="project" value="UniProtKB-SubCell"/>
</dbReference>
<dbReference type="AlphaFoldDB" id="A0A7J6PH32"/>
<feature type="transmembrane region" description="Helical" evidence="6">
    <location>
        <begin position="509"/>
        <end position="527"/>
    </location>
</feature>
<keyword evidence="3 6" id="KW-1133">Transmembrane helix</keyword>
<feature type="region of interest" description="Disordered" evidence="5">
    <location>
        <begin position="1"/>
        <end position="59"/>
    </location>
</feature>
<proteinExistence type="predicted"/>
<dbReference type="EMBL" id="JABANP010000021">
    <property type="protein sequence ID" value="KAF4695419.1"/>
    <property type="molecule type" value="Genomic_DNA"/>
</dbReference>
<dbReference type="InterPro" id="IPR000340">
    <property type="entry name" value="Dual-sp_phosphatase_cat-dom"/>
</dbReference>
<reference evidence="8 9" key="1">
    <citation type="submission" date="2020-04" db="EMBL/GenBank/DDBJ databases">
        <title>Perkinsus olseni comparative genomics.</title>
        <authorList>
            <person name="Bogema D.R."/>
        </authorList>
    </citation>
    <scope>NUCLEOTIDE SEQUENCE [LARGE SCALE GENOMIC DNA]</scope>
    <source>
        <strain evidence="8">00978-12</strain>
    </source>
</reference>
<evidence type="ECO:0000256" key="3">
    <source>
        <dbReference type="ARBA" id="ARBA00022989"/>
    </source>
</evidence>
<protein>
    <submittedName>
        <fullName evidence="8">Solute carrier 38 member</fullName>
    </submittedName>
</protein>
<dbReference type="PANTHER" id="PTHR22950">
    <property type="entry name" value="AMINO ACID TRANSPORTER"/>
    <property type="match status" value="1"/>
</dbReference>
<feature type="transmembrane region" description="Helical" evidence="6">
    <location>
        <begin position="390"/>
        <end position="410"/>
    </location>
</feature>
<feature type="transmembrane region" description="Helical" evidence="6">
    <location>
        <begin position="358"/>
        <end position="378"/>
    </location>
</feature>
<dbReference type="Gene3D" id="3.90.190.10">
    <property type="entry name" value="Protein tyrosine phosphatase superfamily"/>
    <property type="match status" value="1"/>
</dbReference>
<gene>
    <name evidence="8" type="primary">AAT14</name>
    <name evidence="8" type="ORF">FOZ60_004910</name>
</gene>
<sequence length="1099" mass="120011">MSGDGHAVEADEVPHKNLSHTTAGSDTSFHGSNAPSTTAQTPLLSGKEHQQQQVPVSPKIKQSSLGVTIANLMKNIIGAGLLSLPRSFALTGNVLGTALILLFGAWSALTFSLVGYMGHNTGTGDFAQLWNICFGKRSAWVVDLIMFLCTGCLCLGFSIIICDFLSEFCMSIGLPGWACTRWFVGIIALIPILPLAYSKSLSSLGWVSVLGLLATAYTFVYVLGDTIKFKEDGGDANYGHPRSKITLMTVLEAVSLFGTAYVCHYNAPKFNTQLKNSTAKRFNEVSLVSFIGSGLVYAVFAWAGHVRFGDRVSGDVLIDYQGPSAGIGCMLMWLFMALCLICGYPVTYLSSQESLYRLGVHVPTWIYVCLLMLGGILIRNLSFFLALEGSLLGVTVGFTLPGAMFVALYYKTAWARTQRSIMYFSWASIIVGQSAPANPRASSKPKLSPGAQADLETDAESFSHTHSPAAGPIMRKHSLETAPSFSEPLLNATVGQEGSGAKASTGKSSMAVSVINCIKNIIGAGILSLPRSFVLSGDILGTVLILLFAFWNAGSFALIGYMNQRTGTNDFKSLWNAGFGRKTAWIVDLFMFLYTASSCLGFNIVIDDFLVQFCAGIHLPGWICNRWAAAVISLLGIMPLAYKKSLDSLRYVSFFGIAASFYCIIYVIVNAIRFAMGDIVDNSVDNSVHAPVTLFSAVQAMSIFAPAYVCHYNAPRFNKELKHTTPGRFSEVSYFSFIFSGIVYAAFAVAGHYRFGDAVNGDVLTNFGGRNADIWCLLMWLAMALCLIFGYPLTYISSNESLERLGVSCPPWLYIIIMTVGGVLIKDLSVFRSYQGAILGISVGLTLPGLMYIGLVWRRVQWAAKRRALTWFSWASVAMGLFCMILVTLLWIAAVHSTTAFLNATRLCPGFPGKSRTSGSLNLFRTVLLWPFFLFQWGYVSTAFLIHLLLAGGWNPAESCAEVSSGLFVGDIMASAFDNEWDVVLDVTNEIPRLSSSQDYHCIPTWDGTAPTVKQLDEACDYIQPFLKKKNKSGRILIHCAHGKGRSVTVMTAVLSGLGIEPDWRSAYSRVRAHRRQAHLNGVMQQRLDDWETARRRKM</sequence>
<feature type="transmembrane region" description="Helical" evidence="6">
    <location>
        <begin position="626"/>
        <end position="642"/>
    </location>
</feature>
<feature type="transmembrane region" description="Helical" evidence="6">
    <location>
        <begin position="94"/>
        <end position="118"/>
    </location>
</feature>
<comment type="subcellular location">
    <subcellularLocation>
        <location evidence="1">Membrane</location>
        <topology evidence="1">Multi-pass membrane protein</topology>
    </subcellularLocation>
</comment>
<feature type="transmembrane region" description="Helical" evidence="6">
    <location>
        <begin position="869"/>
        <end position="894"/>
    </location>
</feature>
<comment type="caution">
    <text evidence="8">The sequence shown here is derived from an EMBL/GenBank/DDBJ whole genome shotgun (WGS) entry which is preliminary data.</text>
</comment>
<dbReference type="InterPro" id="IPR013057">
    <property type="entry name" value="AA_transpt_TM"/>
</dbReference>
<feature type="transmembrane region" description="Helical" evidence="6">
    <location>
        <begin position="732"/>
        <end position="752"/>
    </location>
</feature>
<feature type="compositionally biased region" description="Polar residues" evidence="5">
    <location>
        <begin position="19"/>
        <end position="43"/>
    </location>
</feature>
<evidence type="ECO:0000256" key="6">
    <source>
        <dbReference type="SAM" id="Phobius"/>
    </source>
</evidence>
<feature type="transmembrane region" description="Helical" evidence="6">
    <location>
        <begin position="928"/>
        <end position="950"/>
    </location>
</feature>
<name>A0A7J6PH32_PEROL</name>
<evidence type="ECO:0000313" key="9">
    <source>
        <dbReference type="Proteomes" id="UP000541610"/>
    </source>
</evidence>
<organism evidence="8 9">
    <name type="scientific">Perkinsus olseni</name>
    <name type="common">Perkinsus atlanticus</name>
    <dbReference type="NCBI Taxonomy" id="32597"/>
    <lineage>
        <taxon>Eukaryota</taxon>
        <taxon>Sar</taxon>
        <taxon>Alveolata</taxon>
        <taxon>Perkinsozoa</taxon>
        <taxon>Perkinsea</taxon>
        <taxon>Perkinsida</taxon>
        <taxon>Perkinsidae</taxon>
        <taxon>Perkinsus</taxon>
    </lineage>
</organism>
<feature type="transmembrane region" description="Helical" evidence="6">
    <location>
        <begin position="181"/>
        <end position="197"/>
    </location>
</feature>
<feature type="transmembrane region" description="Helical" evidence="6">
    <location>
        <begin position="204"/>
        <end position="224"/>
    </location>
</feature>
<evidence type="ECO:0000256" key="1">
    <source>
        <dbReference type="ARBA" id="ARBA00004141"/>
    </source>
</evidence>
<feature type="transmembrane region" description="Helical" evidence="6">
    <location>
        <begin position="654"/>
        <end position="676"/>
    </location>
</feature>
<dbReference type="InterPro" id="IPR000387">
    <property type="entry name" value="Tyr_Pase_dom"/>
</dbReference>
<keyword evidence="2 6" id="KW-0812">Transmembrane</keyword>
<evidence type="ECO:0000256" key="2">
    <source>
        <dbReference type="ARBA" id="ARBA00022692"/>
    </source>
</evidence>
<feature type="transmembrane region" description="Helical" evidence="6">
    <location>
        <begin position="583"/>
        <end position="606"/>
    </location>
</feature>
<feature type="domain" description="Tyrosine specific protein phosphatases" evidence="7">
    <location>
        <begin position="1017"/>
        <end position="1075"/>
    </location>
</feature>
<feature type="transmembrane region" description="Helical" evidence="6">
    <location>
        <begin position="285"/>
        <end position="305"/>
    </location>
</feature>
<feature type="transmembrane region" description="Helical" evidence="6">
    <location>
        <begin position="837"/>
        <end position="857"/>
    </location>
</feature>
<keyword evidence="4 6" id="KW-0472">Membrane</keyword>
<dbReference type="SMART" id="SM00195">
    <property type="entry name" value="DSPc"/>
    <property type="match status" value="1"/>
</dbReference>
<feature type="transmembrane region" description="Helical" evidence="6">
    <location>
        <begin position="539"/>
        <end position="562"/>
    </location>
</feature>
<dbReference type="Pfam" id="PF01490">
    <property type="entry name" value="Aa_trans"/>
    <property type="match status" value="2"/>
</dbReference>
<dbReference type="InterPro" id="IPR020422">
    <property type="entry name" value="TYR_PHOSPHATASE_DUAL_dom"/>
</dbReference>
<evidence type="ECO:0000259" key="7">
    <source>
        <dbReference type="PROSITE" id="PS50056"/>
    </source>
</evidence>